<sequence length="415" mass="45904">MLISILLLSIFFGLAVAGPFAQVPGQAPLEAPTLVVEAFPEVSRAPEPELWQGERDPPDERNDKGWPLLSDFIPNIFVDPKCSSEQKFTLSAAWADAKNLSIAQSTAIEDYDFEIPHVAWLGLGWDGAALDNTNDDAKERAIRKQRKHYIELNIVNNGRLYEGKRYEPHVIYWTCEDVEKKCEPNQISGKTHNDEEGVSAYPNCHTTIWCPGFFGLELLEEQIQRYRGDELAMSLIDNFAINAGTVKFHEVYKYEWLVSFPALKPDDFIQGNDRAGKVWNFARTEAPGGGGTKYAYITADSYVMDALAIFVYQSYGTEYPPIPKAVRNLADPPPGYDSEPRPPAYTYTIAIDPNPPSSTSTTTLDPNTSSSTSSQPDPNPSSYTSTTTPNPNLPSSTSSQPDPNSPAVETPAPTR</sequence>
<feature type="chain" id="PRO_5004519291" evidence="2">
    <location>
        <begin position="18"/>
        <end position="415"/>
    </location>
</feature>
<feature type="compositionally biased region" description="Low complexity" evidence="1">
    <location>
        <begin position="357"/>
        <end position="401"/>
    </location>
</feature>
<keyword evidence="4" id="KW-1185">Reference proteome</keyword>
<name>S3CYL0_GLAL2</name>
<proteinExistence type="predicted"/>
<organism evidence="3 4">
    <name type="scientific">Glarea lozoyensis (strain ATCC 20868 / MF5171)</name>
    <dbReference type="NCBI Taxonomy" id="1116229"/>
    <lineage>
        <taxon>Eukaryota</taxon>
        <taxon>Fungi</taxon>
        <taxon>Dikarya</taxon>
        <taxon>Ascomycota</taxon>
        <taxon>Pezizomycotina</taxon>
        <taxon>Leotiomycetes</taxon>
        <taxon>Helotiales</taxon>
        <taxon>Helotiaceae</taxon>
        <taxon>Glarea</taxon>
    </lineage>
</organism>
<evidence type="ECO:0000256" key="2">
    <source>
        <dbReference type="SAM" id="SignalP"/>
    </source>
</evidence>
<dbReference type="KEGG" id="glz:GLAREA_11492"/>
<protein>
    <submittedName>
        <fullName evidence="3">Uncharacterized protein</fullName>
    </submittedName>
</protein>
<feature type="signal peptide" evidence="2">
    <location>
        <begin position="1"/>
        <end position="17"/>
    </location>
</feature>
<evidence type="ECO:0000256" key="1">
    <source>
        <dbReference type="SAM" id="MobiDB-lite"/>
    </source>
</evidence>
<keyword evidence="2" id="KW-0732">Signal</keyword>
<dbReference type="Proteomes" id="UP000016922">
    <property type="component" value="Unassembled WGS sequence"/>
</dbReference>
<reference evidence="3 4" key="1">
    <citation type="journal article" date="2013" name="BMC Genomics">
        <title>Genomics-driven discovery of the pneumocandin biosynthetic gene cluster in the fungus Glarea lozoyensis.</title>
        <authorList>
            <person name="Chen L."/>
            <person name="Yue Q."/>
            <person name="Zhang X."/>
            <person name="Xiang M."/>
            <person name="Wang C."/>
            <person name="Li S."/>
            <person name="Che Y."/>
            <person name="Ortiz-Lopez F.J."/>
            <person name="Bills G.F."/>
            <person name="Liu X."/>
            <person name="An Z."/>
        </authorList>
    </citation>
    <scope>NUCLEOTIDE SEQUENCE [LARGE SCALE GENOMIC DNA]</scope>
    <source>
        <strain evidence="4">ATCC 20868 / MF5171</strain>
    </source>
</reference>
<gene>
    <name evidence="3" type="ORF">GLAREA_11492</name>
</gene>
<dbReference type="AlphaFoldDB" id="S3CYL0"/>
<dbReference type="EMBL" id="KE145372">
    <property type="protein sequence ID" value="EPE24911.1"/>
    <property type="molecule type" value="Genomic_DNA"/>
</dbReference>
<dbReference type="GeneID" id="19470533"/>
<evidence type="ECO:0000313" key="4">
    <source>
        <dbReference type="Proteomes" id="UP000016922"/>
    </source>
</evidence>
<evidence type="ECO:0000313" key="3">
    <source>
        <dbReference type="EMBL" id="EPE24911.1"/>
    </source>
</evidence>
<accession>S3CYL0</accession>
<feature type="region of interest" description="Disordered" evidence="1">
    <location>
        <begin position="330"/>
        <end position="415"/>
    </location>
</feature>
<dbReference type="RefSeq" id="XP_008087826.1">
    <property type="nucleotide sequence ID" value="XM_008089635.1"/>
</dbReference>
<dbReference type="HOGENOM" id="CLU_068923_0_0_1"/>